<dbReference type="Pfam" id="PF02321">
    <property type="entry name" value="OEP"/>
    <property type="match status" value="1"/>
</dbReference>
<organism evidence="4">
    <name type="scientific">Herbaspirillum huttiense subsp. nephrolepidis</name>
    <dbReference type="NCBI Taxonomy" id="3075126"/>
    <lineage>
        <taxon>Bacteria</taxon>
        <taxon>Pseudomonadati</taxon>
        <taxon>Pseudomonadota</taxon>
        <taxon>Betaproteobacteria</taxon>
        <taxon>Burkholderiales</taxon>
        <taxon>Oxalobacteraceae</taxon>
        <taxon>Herbaspirillum</taxon>
    </lineage>
</organism>
<feature type="chain" id="PRO_5042050813" evidence="3">
    <location>
        <begin position="24"/>
        <end position="414"/>
    </location>
</feature>
<evidence type="ECO:0000313" key="4">
    <source>
        <dbReference type="EMBL" id="MDT0340817.1"/>
    </source>
</evidence>
<dbReference type="SUPFAM" id="SSF56954">
    <property type="entry name" value="Outer membrane efflux proteins (OEP)"/>
    <property type="match status" value="1"/>
</dbReference>
<dbReference type="AlphaFoldDB" id="A0AAE4GFA6"/>
<dbReference type="PANTHER" id="PTHR30203:SF24">
    <property type="entry name" value="BLR4935 PROTEIN"/>
    <property type="match status" value="1"/>
</dbReference>
<evidence type="ECO:0000256" key="2">
    <source>
        <dbReference type="SAM" id="Coils"/>
    </source>
</evidence>
<evidence type="ECO:0000256" key="3">
    <source>
        <dbReference type="SAM" id="SignalP"/>
    </source>
</evidence>
<feature type="signal peptide" evidence="3">
    <location>
        <begin position="1"/>
        <end position="23"/>
    </location>
</feature>
<dbReference type="Gene3D" id="1.20.1600.10">
    <property type="entry name" value="Outer membrane efflux proteins (OEP)"/>
    <property type="match status" value="1"/>
</dbReference>
<name>A0AAE4GFA6_9BURK</name>
<evidence type="ECO:0000256" key="1">
    <source>
        <dbReference type="ARBA" id="ARBA00007613"/>
    </source>
</evidence>
<keyword evidence="2" id="KW-0175">Coiled coil</keyword>
<sequence>MSFHRISGALLALLAGMSGLAHAAPLSFNAALDIAERQSPNLASNRAQIAAAQSSAIPAGALPDPKIFAGIDNYPVSGPDRGRLNADSMTMQKIGVMQDFPNAAKRQARVAVAEASIETAQAQRQVERLKLRRATALAWLNRYFLERKISLFDDLDKENLLLADAVRAQIASGRTQVADSVMPKQEAAQLADRRDELIRDLVKAKSGLRRYVGGEADEPLVDALPELRIDADHLRDHLHKHPELEAYSAESHKAEAELRQAQAMKKSDWGVELAYQRRDPRFGNMVSVQFTFEIPVSPATRQDPLIAAKQQELYRIDADREAMLRDHTNELESDLADYQSLTRQLERANQTVLPLAQQKTELQYASYRAGKSDLTTVLAARREVVDQRLKIIDLEAQKSAVAARLYFAYGGDQQ</sequence>
<dbReference type="GO" id="GO:0015562">
    <property type="term" value="F:efflux transmembrane transporter activity"/>
    <property type="evidence" value="ECO:0007669"/>
    <property type="project" value="InterPro"/>
</dbReference>
<protein>
    <submittedName>
        <fullName evidence="4">TolC family protein</fullName>
    </submittedName>
</protein>
<proteinExistence type="inferred from homology"/>
<keyword evidence="3" id="KW-0732">Signal</keyword>
<dbReference type="InterPro" id="IPR010131">
    <property type="entry name" value="MdtP/NodT-like"/>
</dbReference>
<dbReference type="RefSeq" id="WP_050470557.1">
    <property type="nucleotide sequence ID" value="NZ_JAVLSM010000030.1"/>
</dbReference>
<comment type="caution">
    <text evidence="4">The sequence shown here is derived from an EMBL/GenBank/DDBJ whole genome shotgun (WGS) entry which is preliminary data.</text>
</comment>
<dbReference type="EMBL" id="JAVRAA010000028">
    <property type="protein sequence ID" value="MDT0340817.1"/>
    <property type="molecule type" value="Genomic_DNA"/>
</dbReference>
<reference evidence="4" key="1">
    <citation type="submission" date="2023-02" db="EMBL/GenBank/DDBJ databases">
        <title>Description of Herbaspirillum huttiense subsp. nephrolepsisexaltata and Herbaspirillum huttiense subsp. lycopersicon.</title>
        <authorList>
            <person name="Poudel M."/>
            <person name="Sharma A."/>
            <person name="Goss E."/>
            <person name="Tapia J.H."/>
            <person name="Harmon C.M."/>
            <person name="Jones J.B."/>
        </authorList>
    </citation>
    <scope>NUCLEOTIDE SEQUENCE</scope>
    <source>
        <strain evidence="4">NC40101</strain>
    </source>
</reference>
<accession>A0AAE4GFA6</accession>
<dbReference type="PANTHER" id="PTHR30203">
    <property type="entry name" value="OUTER MEMBRANE CATION EFFLUX PROTEIN"/>
    <property type="match status" value="1"/>
</dbReference>
<feature type="coiled-coil region" evidence="2">
    <location>
        <begin position="324"/>
        <end position="351"/>
    </location>
</feature>
<dbReference type="InterPro" id="IPR003423">
    <property type="entry name" value="OMP_efflux"/>
</dbReference>
<comment type="similarity">
    <text evidence="1">Belongs to the outer membrane factor (OMF) (TC 1.B.17) family.</text>
</comment>
<gene>
    <name evidence="4" type="ORF">RJN63_28570</name>
</gene>